<dbReference type="VEuPathDB" id="FungiDB:PHYSODRAFT_284391"/>
<dbReference type="GO" id="GO:0005576">
    <property type="term" value="C:extracellular region"/>
    <property type="evidence" value="ECO:0007669"/>
    <property type="project" value="UniProtKB-SubCell"/>
</dbReference>
<dbReference type="InterPro" id="IPR031825">
    <property type="entry name" value="RXLR"/>
</dbReference>
<evidence type="ECO:0000313" key="9">
    <source>
        <dbReference type="EMBL" id="AEK80547.1"/>
    </source>
</evidence>
<keyword evidence="3 5" id="KW-0964">Secreted</keyword>
<feature type="signal peptide" evidence="5">
    <location>
        <begin position="1"/>
        <end position="23"/>
    </location>
</feature>
<dbReference type="HOGENOM" id="CLU_1781139_0_0_1"/>
<evidence type="ECO:0000256" key="1">
    <source>
        <dbReference type="ARBA" id="ARBA00004613"/>
    </source>
</evidence>
<evidence type="ECO:0000313" key="8">
    <source>
        <dbReference type="EMBL" id="AEK80546.1"/>
    </source>
</evidence>
<name>E0W508_PHYSO</name>
<dbReference type="KEGG" id="psoj:PHYSODRAFT_284391"/>
<dbReference type="SMR" id="E0W508"/>
<organism evidence="8">
    <name type="scientific">Phytophthora sojae</name>
    <name type="common">Soybean stem and root rot agent</name>
    <name type="synonym">Phytophthora megasperma f. sp. glycines</name>
    <dbReference type="NCBI Taxonomy" id="67593"/>
    <lineage>
        <taxon>Eukaryota</taxon>
        <taxon>Sar</taxon>
        <taxon>Stramenopiles</taxon>
        <taxon>Oomycota</taxon>
        <taxon>Peronosporomycetes</taxon>
        <taxon>Peronosporales</taxon>
        <taxon>Peronosporaceae</taxon>
        <taxon>Phytophthora</taxon>
    </lineage>
</organism>
<comment type="subcellular location">
    <subcellularLocation>
        <location evidence="1 5">Secreted</location>
    </subcellularLocation>
</comment>
<feature type="compositionally biased region" description="Acidic residues" evidence="6">
    <location>
        <begin position="50"/>
        <end position="60"/>
    </location>
</feature>
<dbReference type="EMBL" id="JN253732">
    <property type="protein sequence ID" value="AEK80545.1"/>
    <property type="molecule type" value="Genomic_DNA"/>
</dbReference>
<evidence type="ECO:0000256" key="3">
    <source>
        <dbReference type="ARBA" id="ARBA00022525"/>
    </source>
</evidence>
<dbReference type="EMBL" id="JN253733">
    <property type="protein sequence ID" value="AEK80546.1"/>
    <property type="molecule type" value="Genomic_DNA"/>
</dbReference>
<dbReference type="AlphaFoldDB" id="E0W508"/>
<gene>
    <name evidence="8" type="primary">Avh</name>
</gene>
<evidence type="ECO:0000256" key="5">
    <source>
        <dbReference type="RuleBase" id="RU367124"/>
    </source>
</evidence>
<protein>
    <recommendedName>
        <fullName evidence="5">RxLR effector protein</fullName>
    </recommendedName>
</protein>
<proteinExistence type="inferred from homology"/>
<keyword evidence="4 5" id="KW-0732">Signal</keyword>
<comment type="similarity">
    <text evidence="2 5">Belongs to the RxLR effector family.</text>
</comment>
<evidence type="ECO:0000256" key="6">
    <source>
        <dbReference type="SAM" id="MobiDB-lite"/>
    </source>
</evidence>
<evidence type="ECO:0000313" key="7">
    <source>
        <dbReference type="EMBL" id="AEK80545.1"/>
    </source>
</evidence>
<feature type="chain" id="PRO_5007653107" description="RxLR effector protein" evidence="5">
    <location>
        <begin position="24"/>
        <end position="146"/>
    </location>
</feature>
<accession>E0W508</accession>
<comment type="domain">
    <text evidence="5">The RxLR-dEER motif acts to carry the protein into the host cell cytoplasm through binding to cell surface phosphatidylinositol-3-phosphate.</text>
</comment>
<dbReference type="Pfam" id="PF16810">
    <property type="entry name" value="RXLR"/>
    <property type="match status" value="1"/>
</dbReference>
<feature type="region of interest" description="Disordered" evidence="6">
    <location>
        <begin position="27"/>
        <end position="60"/>
    </location>
</feature>
<evidence type="ECO:0000256" key="2">
    <source>
        <dbReference type="ARBA" id="ARBA00010400"/>
    </source>
</evidence>
<evidence type="ECO:0000256" key="4">
    <source>
        <dbReference type="ARBA" id="ARBA00022729"/>
    </source>
</evidence>
<dbReference type="EMBL" id="JN253734">
    <property type="protein sequence ID" value="AEK80547.1"/>
    <property type="molecule type" value="Genomic_DNA"/>
</dbReference>
<feature type="compositionally biased region" description="Polar residues" evidence="6">
    <location>
        <begin position="27"/>
        <end position="42"/>
    </location>
</feature>
<sequence>MRLSYVLVAIATTLLATCNAGIAEQSKLASAPTSHGNISNRFLRSHETMEEKEEDPADDEERFLKIPKLARFKGDFAPNKLKRMLKDEDFKLRMWEKSYQNKRSVEIVTKNLPEKSKEDPRYQSLVAGCDGYRGLHRPPKSLLKID</sequence>
<reference evidence="8" key="1">
    <citation type="journal article" date="2011" name="Plant Cell">
        <title>Transcriptional programming and functional interactions within the Phytophthora sojae RXLR effector repertoire.</title>
        <authorList>
            <person name="Wang Q."/>
            <person name="Han C."/>
            <person name="Ferreira A.O."/>
            <person name="Yu X."/>
            <person name="Ye W."/>
            <person name="Tripathy S."/>
            <person name="Kale S.D."/>
            <person name="Gu B."/>
            <person name="Sheng Y."/>
            <person name="Sui Y."/>
            <person name="Wang X."/>
            <person name="Zhang Z."/>
            <person name="Cheng B."/>
            <person name="Dong S."/>
            <person name="Shan W."/>
            <person name="Zheng X."/>
            <person name="Dou D."/>
            <person name="Tyler B.M."/>
            <person name="Wang Y."/>
        </authorList>
    </citation>
    <scope>NUCLEOTIDE SEQUENCE</scope>
    <source>
        <strain evidence="7">P7064</strain>
        <strain evidence="8">P7074</strain>
        <strain evidence="9">P7076</strain>
    </source>
</reference>
<comment type="function">
    <text evidence="5">Effector that suppresses plant defense responses during pathogen infection.</text>
</comment>